<reference evidence="2 3" key="1">
    <citation type="submission" date="2016-10" db="EMBL/GenBank/DDBJ databases">
        <authorList>
            <person name="de Groot N.N."/>
        </authorList>
    </citation>
    <scope>NUCLEOTIDE SEQUENCE [LARGE SCALE GENOMIC DNA]</scope>
    <source>
        <strain evidence="2 3">DSM 25294</strain>
    </source>
</reference>
<dbReference type="RefSeq" id="WP_093164392.1">
    <property type="nucleotide sequence ID" value="NZ_FNEK01000111.1"/>
</dbReference>
<dbReference type="EMBL" id="FNEK01000111">
    <property type="protein sequence ID" value="SDL74182.1"/>
    <property type="molecule type" value="Genomic_DNA"/>
</dbReference>
<evidence type="ECO:0000313" key="2">
    <source>
        <dbReference type="EMBL" id="SDL74182.1"/>
    </source>
</evidence>
<dbReference type="InterPro" id="IPR007332">
    <property type="entry name" value="DUF411"/>
</dbReference>
<dbReference type="STRING" id="571298.SAMN04488026_11113"/>
<sequence length="139" mass="14601">MKKLALTLALLAATPAFAGEAITVFRDPSCGCCSAWAEYMQEKGYDVTIVEETDVAARAIAAGVPERGLSCHHAEVGGYGVHGHIPAEIIDRLLAERPAITGLVLPGMPQNSPGMSPDKVGTLKVYSYAPEGVAVYSNE</sequence>
<dbReference type="OrthoDB" id="14727at2"/>
<gene>
    <name evidence="2" type="ORF">SAMN04488026_11113</name>
</gene>
<protein>
    <submittedName>
        <fullName evidence="2">Uncharacterized conserved protein</fullName>
    </submittedName>
</protein>
<dbReference type="AlphaFoldDB" id="A0A1G9MIR8"/>
<keyword evidence="1" id="KW-0732">Signal</keyword>
<name>A0A1G9MIR8_9RHOB</name>
<dbReference type="Proteomes" id="UP000199382">
    <property type="component" value="Unassembled WGS sequence"/>
</dbReference>
<accession>A0A1G9MIR8</accession>
<feature type="signal peptide" evidence="1">
    <location>
        <begin position="1"/>
        <end position="18"/>
    </location>
</feature>
<evidence type="ECO:0000256" key="1">
    <source>
        <dbReference type="SAM" id="SignalP"/>
    </source>
</evidence>
<dbReference type="Pfam" id="PF04214">
    <property type="entry name" value="DUF411"/>
    <property type="match status" value="1"/>
</dbReference>
<organism evidence="2 3">
    <name type="scientific">Aliiruegeria lutimaris</name>
    <dbReference type="NCBI Taxonomy" id="571298"/>
    <lineage>
        <taxon>Bacteria</taxon>
        <taxon>Pseudomonadati</taxon>
        <taxon>Pseudomonadota</taxon>
        <taxon>Alphaproteobacteria</taxon>
        <taxon>Rhodobacterales</taxon>
        <taxon>Roseobacteraceae</taxon>
        <taxon>Aliiruegeria</taxon>
    </lineage>
</organism>
<evidence type="ECO:0000313" key="3">
    <source>
        <dbReference type="Proteomes" id="UP000199382"/>
    </source>
</evidence>
<proteinExistence type="predicted"/>
<keyword evidence="3" id="KW-1185">Reference proteome</keyword>
<feature type="chain" id="PRO_5011741808" evidence="1">
    <location>
        <begin position="19"/>
        <end position="139"/>
    </location>
</feature>